<protein>
    <submittedName>
        <fullName evidence="2">Uncharacterized protein</fullName>
    </submittedName>
</protein>
<evidence type="ECO:0000256" key="1">
    <source>
        <dbReference type="SAM" id="Phobius"/>
    </source>
</evidence>
<evidence type="ECO:0000313" key="3">
    <source>
        <dbReference type="Proteomes" id="UP000251047"/>
    </source>
</evidence>
<gene>
    <name evidence="2" type="ORF">CWC39_02100</name>
</gene>
<proteinExistence type="predicted"/>
<evidence type="ECO:0000313" key="2">
    <source>
        <dbReference type="EMBL" id="RAV34692.1"/>
    </source>
</evidence>
<keyword evidence="1" id="KW-0812">Transmembrane</keyword>
<dbReference type="OrthoDB" id="4406267at2"/>
<feature type="transmembrane region" description="Helical" evidence="1">
    <location>
        <begin position="158"/>
        <end position="177"/>
    </location>
</feature>
<dbReference type="Proteomes" id="UP000251047">
    <property type="component" value="Unassembled WGS sequence"/>
</dbReference>
<comment type="caution">
    <text evidence="2">The sequence shown here is derived from an EMBL/GenBank/DDBJ whole genome shotgun (WGS) entry which is preliminary data.</text>
</comment>
<accession>A0A364VDF4</accession>
<dbReference type="EMBL" id="PHQP01000008">
    <property type="protein sequence ID" value="RAV34692.1"/>
    <property type="molecule type" value="Genomic_DNA"/>
</dbReference>
<keyword evidence="1" id="KW-1133">Transmembrane helix</keyword>
<keyword evidence="1" id="KW-0472">Membrane</keyword>
<name>A0A364VDF4_9CORY</name>
<reference evidence="2 3" key="1">
    <citation type="journal article" date="2018" name="Syst. Appl. Microbiol.">
        <title>Corynebacterium heidelbergense sp. nov., isolated from the preen glands of Egyptian geese (Alopochen aegyptiacus).</title>
        <authorList>
            <person name="Braun M.S."/>
            <person name="Wang E."/>
            <person name="Zimmermann S."/>
            <person name="Wink M."/>
        </authorList>
    </citation>
    <scope>NUCLEOTIDE SEQUENCE [LARGE SCALE GENOMIC DNA]</scope>
    <source>
        <strain evidence="2 3">DSM 104638</strain>
    </source>
</reference>
<dbReference type="AlphaFoldDB" id="A0A364VDF4"/>
<organism evidence="2 3">
    <name type="scientific">Corynebacterium heidelbergense</name>
    <dbReference type="NCBI Taxonomy" id="2055947"/>
    <lineage>
        <taxon>Bacteria</taxon>
        <taxon>Bacillati</taxon>
        <taxon>Actinomycetota</taxon>
        <taxon>Actinomycetes</taxon>
        <taxon>Mycobacteriales</taxon>
        <taxon>Corynebacteriaceae</taxon>
        <taxon>Corynebacterium</taxon>
    </lineage>
</organism>
<sequence>MNSDIRWALPSDGHTFPIYAGPVKDMDRVAEFADERGVQHIYFGGDMWRLHCDDGPEASAETATGTWRATADKDKFRNAEHVRVEADRHVITITAESSRNFVMDIDGDKAGQFTSAGRGLRNLHVEFEGPGEKLPLDVQIFVSWVARRCMETRMVRSTWMWTLLMLLFIPIAILYWMGLLPQ</sequence>